<evidence type="ECO:0000313" key="4">
    <source>
        <dbReference type="Proteomes" id="UP000650605"/>
    </source>
</evidence>
<dbReference type="PANTHER" id="PTHR43685:SF11">
    <property type="entry name" value="GLYCOSYLTRANSFERASE TAGX-RELATED"/>
    <property type="match status" value="1"/>
</dbReference>
<feature type="domain" description="Glycosyltransferase 2-like" evidence="2">
    <location>
        <begin position="8"/>
        <end position="167"/>
    </location>
</feature>
<dbReference type="CDD" id="cd04196">
    <property type="entry name" value="GT_2_like_d"/>
    <property type="match status" value="1"/>
</dbReference>
<sequence length="312" mass="36515">MLTFRVQILLSTYNGEQYIDEQILSLIRQEGVSVQILIRDDGSTDNTLEKLEHLKKLYPQQIVIFKGENRGVVQSFFDLVLMSSNEFDVYAFCDQDDVWNKDKLITAVSSLNKFANNVPLMYCSATQMVDQWLTPMKKWPVAPRRPLSHYNALIENVCVGCTMVFNKTTMELVKNNIPLNVKNVIMHDWWIYLCVSSFGKVVFDPQPSILYRQHHNNVLGGAADGWKSKWSKRWNRFINGKNHYILSKQAIEFAQTFQQRLDDQKQQEISRFISFQNKNIIKRAIYIFSAPFYRQSVIDNLIYKFVFIIGRL</sequence>
<proteinExistence type="inferred from homology"/>
<keyword evidence="3" id="KW-0808">Transferase</keyword>
<evidence type="ECO:0000256" key="1">
    <source>
        <dbReference type="ARBA" id="ARBA00006739"/>
    </source>
</evidence>
<dbReference type="EMBL" id="JAEHFQ010000004">
    <property type="protein sequence ID" value="MBM0633251.1"/>
    <property type="molecule type" value="Genomic_DNA"/>
</dbReference>
<dbReference type="InterPro" id="IPR001173">
    <property type="entry name" value="Glyco_trans_2-like"/>
</dbReference>
<dbReference type="Gene3D" id="3.90.550.10">
    <property type="entry name" value="Spore Coat Polysaccharide Biosynthesis Protein SpsA, Chain A"/>
    <property type="match status" value="1"/>
</dbReference>
<dbReference type="GO" id="GO:0016740">
    <property type="term" value="F:transferase activity"/>
    <property type="evidence" value="ECO:0007669"/>
    <property type="project" value="UniProtKB-KW"/>
</dbReference>
<accession>A0A8I1LQ93</accession>
<evidence type="ECO:0000313" key="3">
    <source>
        <dbReference type="EMBL" id="MBM0633251.1"/>
    </source>
</evidence>
<dbReference type="PANTHER" id="PTHR43685">
    <property type="entry name" value="GLYCOSYLTRANSFERASE"/>
    <property type="match status" value="1"/>
</dbReference>
<protein>
    <submittedName>
        <fullName evidence="3">Glycosyltransferase family 2 protein</fullName>
    </submittedName>
</protein>
<dbReference type="InterPro" id="IPR029044">
    <property type="entry name" value="Nucleotide-diphossugar_trans"/>
</dbReference>
<evidence type="ECO:0000259" key="2">
    <source>
        <dbReference type="Pfam" id="PF00535"/>
    </source>
</evidence>
<dbReference type="SUPFAM" id="SSF53448">
    <property type="entry name" value="Nucleotide-diphospho-sugar transferases"/>
    <property type="match status" value="1"/>
</dbReference>
<comment type="similarity">
    <text evidence="1">Belongs to the glycosyltransferase 2 family.</text>
</comment>
<dbReference type="AlphaFoldDB" id="A0A8I1LQ93"/>
<organism evidence="3 4">
    <name type="scientific">Paenibacillus polymyxa</name>
    <name type="common">Bacillus polymyxa</name>
    <dbReference type="NCBI Taxonomy" id="1406"/>
    <lineage>
        <taxon>Bacteria</taxon>
        <taxon>Bacillati</taxon>
        <taxon>Bacillota</taxon>
        <taxon>Bacilli</taxon>
        <taxon>Bacillales</taxon>
        <taxon>Paenibacillaceae</taxon>
        <taxon>Paenibacillus</taxon>
    </lineage>
</organism>
<comment type="caution">
    <text evidence="3">The sequence shown here is derived from an EMBL/GenBank/DDBJ whole genome shotgun (WGS) entry which is preliminary data.</text>
</comment>
<dbReference type="Pfam" id="PF00535">
    <property type="entry name" value="Glycos_transf_2"/>
    <property type="match status" value="1"/>
</dbReference>
<reference evidence="3" key="1">
    <citation type="submission" date="2020-12" db="EMBL/GenBank/DDBJ databases">
        <title>Paenibacillus polymyxa LMG 27872: a double-edged sword.</title>
        <authorList>
            <person name="Langendries S."/>
            <person name="Garcia Mendez S."/>
            <person name="Beirinckx S."/>
            <person name="Viaene T."/>
            <person name="Baeyen S."/>
            <person name="Goeminne G."/>
            <person name="Willems A."/>
            <person name="Debode J."/>
            <person name="Goormachtig S."/>
        </authorList>
    </citation>
    <scope>NUCLEOTIDE SEQUENCE</scope>
    <source>
        <strain evidence="3">LMG 27872</strain>
    </source>
</reference>
<dbReference type="RefSeq" id="WP_181323668.1">
    <property type="nucleotide sequence ID" value="NZ_JAEHFQ010000004.1"/>
</dbReference>
<name>A0A8I1LQ93_PAEPO</name>
<dbReference type="InterPro" id="IPR050834">
    <property type="entry name" value="Glycosyltransf_2"/>
</dbReference>
<gene>
    <name evidence="3" type="ORF">JDW19_08920</name>
</gene>
<dbReference type="Proteomes" id="UP000650605">
    <property type="component" value="Unassembled WGS sequence"/>
</dbReference>